<accession>A0A2H0TQV4</accession>
<reference evidence="2" key="1">
    <citation type="submission" date="2017-09" db="EMBL/GenBank/DDBJ databases">
        <title>Depth-based differentiation of microbial function through sediment-hosted aquifers and enrichment of novel symbionts in the deep terrestrial subsurface.</title>
        <authorList>
            <person name="Probst A.J."/>
            <person name="Ladd B."/>
            <person name="Jarett J.K."/>
            <person name="Geller-Mcgrath D.E."/>
            <person name="Sieber C.M.K."/>
            <person name="Emerson J.B."/>
            <person name="Anantharaman K."/>
            <person name="Thomas B.C."/>
            <person name="Malmstrom R."/>
            <person name="Stieglmeier M."/>
            <person name="Klingl A."/>
            <person name="Woyke T."/>
            <person name="Ryan C.M."/>
            <person name="Banfield J.F."/>
        </authorList>
    </citation>
    <scope>NUCLEOTIDE SEQUENCE [LARGE SCALE GENOMIC DNA]</scope>
</reference>
<name>A0A2H0TQV4_9BACT</name>
<protein>
    <submittedName>
        <fullName evidence="1">Uncharacterized protein</fullName>
    </submittedName>
</protein>
<proteinExistence type="predicted"/>
<evidence type="ECO:0000313" key="1">
    <source>
        <dbReference type="EMBL" id="PIR74514.1"/>
    </source>
</evidence>
<dbReference type="EMBL" id="PFCB01000018">
    <property type="protein sequence ID" value="PIR74514.1"/>
    <property type="molecule type" value="Genomic_DNA"/>
</dbReference>
<organism evidence="1 2">
    <name type="scientific">Candidatus Magasanikbacteria bacterium CG10_big_fil_rev_8_21_14_0_10_47_10</name>
    <dbReference type="NCBI Taxonomy" id="1974652"/>
    <lineage>
        <taxon>Bacteria</taxon>
        <taxon>Candidatus Magasanikiibacteriota</taxon>
    </lineage>
</organism>
<sequence length="81" mass="9022">MTREQVYEFLKGCHPAAIATVDANGIPYVATIYFIVEQETGDLPLLHSGEGTLMLGRVTPKKIRWADFRNAARGVDPFEEV</sequence>
<gene>
    <name evidence="1" type="ORF">COU35_01980</name>
</gene>
<dbReference type="InterPro" id="IPR012349">
    <property type="entry name" value="Split_barrel_FMN-bd"/>
</dbReference>
<dbReference type="AlphaFoldDB" id="A0A2H0TQV4"/>
<dbReference type="SUPFAM" id="SSF50475">
    <property type="entry name" value="FMN-binding split barrel"/>
    <property type="match status" value="1"/>
</dbReference>
<evidence type="ECO:0000313" key="2">
    <source>
        <dbReference type="Proteomes" id="UP000230154"/>
    </source>
</evidence>
<dbReference type="Proteomes" id="UP000230154">
    <property type="component" value="Unassembled WGS sequence"/>
</dbReference>
<comment type="caution">
    <text evidence="1">The sequence shown here is derived from an EMBL/GenBank/DDBJ whole genome shotgun (WGS) entry which is preliminary data.</text>
</comment>
<dbReference type="Gene3D" id="2.30.110.10">
    <property type="entry name" value="Electron Transport, Fmn-binding Protein, Chain A"/>
    <property type="match status" value="1"/>
</dbReference>